<keyword evidence="3" id="KW-1185">Reference proteome</keyword>
<accession>A0A3N4MEW6</accession>
<proteinExistence type="predicted"/>
<sequence length="260" mass="28776">MGKQISIIKFTGRVCNLIGYRRGGEYFFRSAPEKVRRTTATRRASRAFGIASGKAALIRRAIMPHLHMPQTAAVVNRLQRIVMRSRGGEPPQLEGFRFNTYTGLEKIFRQAPVFTADNVLRIPPQTLPAYGKATHLELSVIITRINFSTGKVEETDVAGETIDLSQPFKGLELGFTAPAQGMLLVTLQARAGILCNGRITYLSDRRYMAADIVAVLPAPEPAAKAKNKGSKHSSSRTFVSFSDMPYKPEQGRLPLVSRRE</sequence>
<organism evidence="2 3">
    <name type="scientific">Chitinophaga barathri</name>
    <dbReference type="NCBI Taxonomy" id="1647451"/>
    <lineage>
        <taxon>Bacteria</taxon>
        <taxon>Pseudomonadati</taxon>
        <taxon>Bacteroidota</taxon>
        <taxon>Chitinophagia</taxon>
        <taxon>Chitinophagales</taxon>
        <taxon>Chitinophagaceae</taxon>
        <taxon>Chitinophaga</taxon>
    </lineage>
</organism>
<feature type="region of interest" description="Disordered" evidence="1">
    <location>
        <begin position="222"/>
        <end position="260"/>
    </location>
</feature>
<protein>
    <submittedName>
        <fullName evidence="2">Uncharacterized protein</fullName>
    </submittedName>
</protein>
<dbReference type="RefSeq" id="WP_120515491.1">
    <property type="nucleotide sequence ID" value="NZ_QXZY01000003.1"/>
</dbReference>
<dbReference type="EMBL" id="RMBX01000002">
    <property type="protein sequence ID" value="RPD42361.1"/>
    <property type="molecule type" value="Genomic_DNA"/>
</dbReference>
<dbReference type="Proteomes" id="UP000279089">
    <property type="component" value="Unassembled WGS sequence"/>
</dbReference>
<evidence type="ECO:0000313" key="2">
    <source>
        <dbReference type="EMBL" id="RPD42361.1"/>
    </source>
</evidence>
<dbReference type="OrthoDB" id="680708at2"/>
<feature type="compositionally biased region" description="Basic residues" evidence="1">
    <location>
        <begin position="225"/>
        <end position="234"/>
    </location>
</feature>
<gene>
    <name evidence="2" type="ORF">EG028_04065</name>
</gene>
<name>A0A3N4MEW6_9BACT</name>
<evidence type="ECO:0000256" key="1">
    <source>
        <dbReference type="SAM" id="MobiDB-lite"/>
    </source>
</evidence>
<reference evidence="3" key="1">
    <citation type="submission" date="2018-11" db="EMBL/GenBank/DDBJ databases">
        <title>Chitinophaga lutea sp.nov., isolate from arsenic contaminated soil.</title>
        <authorList>
            <person name="Zong Y."/>
        </authorList>
    </citation>
    <scope>NUCLEOTIDE SEQUENCE [LARGE SCALE GENOMIC DNA]</scope>
    <source>
        <strain evidence="3">YLT18</strain>
    </source>
</reference>
<evidence type="ECO:0000313" key="3">
    <source>
        <dbReference type="Proteomes" id="UP000279089"/>
    </source>
</evidence>
<comment type="caution">
    <text evidence="2">The sequence shown here is derived from an EMBL/GenBank/DDBJ whole genome shotgun (WGS) entry which is preliminary data.</text>
</comment>
<dbReference type="AlphaFoldDB" id="A0A3N4MEW6"/>